<evidence type="ECO:0000313" key="1">
    <source>
        <dbReference type="EMBL" id="JAT00795.1"/>
    </source>
</evidence>
<name>A0A1B6JNH6_9HEMI</name>
<proteinExistence type="predicted"/>
<feature type="non-terminal residue" evidence="1">
    <location>
        <position position="1"/>
    </location>
</feature>
<evidence type="ECO:0008006" key="2">
    <source>
        <dbReference type="Google" id="ProtNLM"/>
    </source>
</evidence>
<sequence length="119" mass="13971">LFGLTIRDLRSLAFELAEQNQIRHSFNQEKQMAGKYWYYGFIRRHQELSLRSPEATSLARAKGFNKFAVGRFFDLLESIYKEFNIQPSDIYNVDETRILTVANKPSKHCHQPPLLQAQH</sequence>
<accession>A0A1B6JNH6</accession>
<reference evidence="1" key="1">
    <citation type="submission" date="2015-11" db="EMBL/GenBank/DDBJ databases">
        <title>De novo transcriptome assembly of four potential Pierce s Disease insect vectors from Arizona vineyards.</title>
        <authorList>
            <person name="Tassone E.E."/>
        </authorList>
    </citation>
    <scope>NUCLEOTIDE SEQUENCE</scope>
</reference>
<gene>
    <name evidence="1" type="ORF">g.56324</name>
</gene>
<dbReference type="AlphaFoldDB" id="A0A1B6JNH6"/>
<dbReference type="EMBL" id="GECU01006912">
    <property type="protein sequence ID" value="JAT00795.1"/>
    <property type="molecule type" value="Transcribed_RNA"/>
</dbReference>
<organism evidence="1">
    <name type="scientific">Homalodisca liturata</name>
    <dbReference type="NCBI Taxonomy" id="320908"/>
    <lineage>
        <taxon>Eukaryota</taxon>
        <taxon>Metazoa</taxon>
        <taxon>Ecdysozoa</taxon>
        <taxon>Arthropoda</taxon>
        <taxon>Hexapoda</taxon>
        <taxon>Insecta</taxon>
        <taxon>Pterygota</taxon>
        <taxon>Neoptera</taxon>
        <taxon>Paraneoptera</taxon>
        <taxon>Hemiptera</taxon>
        <taxon>Auchenorrhyncha</taxon>
        <taxon>Membracoidea</taxon>
        <taxon>Cicadellidae</taxon>
        <taxon>Cicadellinae</taxon>
        <taxon>Proconiini</taxon>
        <taxon>Homalodisca</taxon>
    </lineage>
</organism>
<protein>
    <recommendedName>
        <fullName evidence="2">HTH CENPB-type domain-containing protein</fullName>
    </recommendedName>
</protein>